<protein>
    <submittedName>
        <fullName evidence="1">Uncharacterized protein</fullName>
    </submittedName>
</protein>
<gene>
    <name evidence="1" type="ORF">S01H1_31639</name>
</gene>
<reference evidence="1" key="1">
    <citation type="journal article" date="2014" name="Front. Microbiol.">
        <title>High frequency of phylogenetically diverse reductive dehalogenase-homologous genes in deep subseafloor sedimentary metagenomes.</title>
        <authorList>
            <person name="Kawai M."/>
            <person name="Futagami T."/>
            <person name="Toyoda A."/>
            <person name="Takaki Y."/>
            <person name="Nishi S."/>
            <person name="Hori S."/>
            <person name="Arai W."/>
            <person name="Tsubouchi T."/>
            <person name="Morono Y."/>
            <person name="Uchiyama I."/>
            <person name="Ito T."/>
            <person name="Fujiyama A."/>
            <person name="Inagaki F."/>
            <person name="Takami H."/>
        </authorList>
    </citation>
    <scope>NUCLEOTIDE SEQUENCE</scope>
    <source>
        <strain evidence="1">Expedition CK06-06</strain>
    </source>
</reference>
<evidence type="ECO:0000313" key="1">
    <source>
        <dbReference type="EMBL" id="GAF91961.1"/>
    </source>
</evidence>
<dbReference type="AlphaFoldDB" id="X0TXU7"/>
<proteinExistence type="predicted"/>
<sequence length="94" mass="10313">AQDDRFHPKELLLGVVVDGRARAYLGSLVTKAGGKVEDEFGGEKIQLVYSTEDGIFSYEIAESVDVTEAYWFAWKGFHPDTEIWNDPGGSSGGE</sequence>
<feature type="non-terminal residue" evidence="1">
    <location>
        <position position="1"/>
    </location>
</feature>
<name>X0TXU7_9ZZZZ</name>
<dbReference type="EMBL" id="BARS01019534">
    <property type="protein sequence ID" value="GAF91961.1"/>
    <property type="molecule type" value="Genomic_DNA"/>
</dbReference>
<comment type="caution">
    <text evidence="1">The sequence shown here is derived from an EMBL/GenBank/DDBJ whole genome shotgun (WGS) entry which is preliminary data.</text>
</comment>
<accession>X0TXU7</accession>
<organism evidence="1">
    <name type="scientific">marine sediment metagenome</name>
    <dbReference type="NCBI Taxonomy" id="412755"/>
    <lineage>
        <taxon>unclassified sequences</taxon>
        <taxon>metagenomes</taxon>
        <taxon>ecological metagenomes</taxon>
    </lineage>
</organism>